<dbReference type="PANTHER" id="PTHR21624:SF1">
    <property type="entry name" value="ALKYLGLYCEROL MONOOXYGENASE"/>
    <property type="match status" value="1"/>
</dbReference>
<feature type="domain" description="Fatty acid hydroxylase" evidence="8">
    <location>
        <begin position="95"/>
        <end position="231"/>
    </location>
</feature>
<keyword evidence="3 7" id="KW-1133">Transmembrane helix</keyword>
<accession>A0ABQ0AEP8</accession>
<organism evidence="9 10">
    <name type="scientific">Sessilibacter corallicola</name>
    <dbReference type="NCBI Taxonomy" id="2904075"/>
    <lineage>
        <taxon>Bacteria</taxon>
        <taxon>Pseudomonadati</taxon>
        <taxon>Pseudomonadota</taxon>
        <taxon>Gammaproteobacteria</taxon>
        <taxon>Cellvibrionales</taxon>
        <taxon>Cellvibrionaceae</taxon>
        <taxon>Sessilibacter</taxon>
    </lineage>
</organism>
<dbReference type="InterPro" id="IPR051689">
    <property type="entry name" value="Sterol_desaturase/TMEM195"/>
</dbReference>
<name>A0ABQ0AEP8_9GAMM</name>
<feature type="transmembrane region" description="Helical" evidence="7">
    <location>
        <begin position="12"/>
        <end position="32"/>
    </location>
</feature>
<evidence type="ECO:0000256" key="1">
    <source>
        <dbReference type="ARBA" id="ARBA00004127"/>
    </source>
</evidence>
<evidence type="ECO:0000256" key="3">
    <source>
        <dbReference type="ARBA" id="ARBA00022989"/>
    </source>
</evidence>
<feature type="transmembrane region" description="Helical" evidence="7">
    <location>
        <begin position="53"/>
        <end position="76"/>
    </location>
</feature>
<evidence type="ECO:0000313" key="9">
    <source>
        <dbReference type="EMBL" id="GAA6170130.1"/>
    </source>
</evidence>
<keyword evidence="4" id="KW-0560">Oxidoreductase</keyword>
<keyword evidence="2 7" id="KW-0812">Transmembrane</keyword>
<proteinExistence type="predicted"/>
<feature type="transmembrane region" description="Helical" evidence="7">
    <location>
        <begin position="88"/>
        <end position="107"/>
    </location>
</feature>
<evidence type="ECO:0000259" key="8">
    <source>
        <dbReference type="Pfam" id="PF04116"/>
    </source>
</evidence>
<keyword evidence="5" id="KW-0443">Lipid metabolism</keyword>
<dbReference type="Pfam" id="PF04116">
    <property type="entry name" value="FA_hydroxylase"/>
    <property type="match status" value="1"/>
</dbReference>
<comment type="caution">
    <text evidence="9">The sequence shown here is derived from an EMBL/GenBank/DDBJ whole genome shotgun (WGS) entry which is preliminary data.</text>
</comment>
<keyword evidence="6 7" id="KW-0472">Membrane</keyword>
<evidence type="ECO:0000256" key="4">
    <source>
        <dbReference type="ARBA" id="ARBA00023002"/>
    </source>
</evidence>
<evidence type="ECO:0000256" key="2">
    <source>
        <dbReference type="ARBA" id="ARBA00022692"/>
    </source>
</evidence>
<reference evidence="9 10" key="1">
    <citation type="submission" date="2024-04" db="EMBL/GenBank/DDBJ databases">
        <title>Draft genome sequence of Sessilibacter corallicola NBRC 116591.</title>
        <authorList>
            <person name="Miyakawa T."/>
            <person name="Kusuya Y."/>
            <person name="Miura T."/>
        </authorList>
    </citation>
    <scope>NUCLEOTIDE SEQUENCE [LARGE SCALE GENOMIC DNA]</scope>
    <source>
        <strain evidence="9 10">KU-00831-HH</strain>
    </source>
</reference>
<gene>
    <name evidence="9" type="ORF">NBRC116591_39430</name>
</gene>
<dbReference type="RefSeq" id="WP_353304466.1">
    <property type="nucleotide sequence ID" value="NZ_BAABWN010000019.1"/>
</dbReference>
<dbReference type="Proteomes" id="UP001465153">
    <property type="component" value="Unassembled WGS sequence"/>
</dbReference>
<comment type="subcellular location">
    <subcellularLocation>
        <location evidence="1">Endomembrane system</location>
        <topology evidence="1">Multi-pass membrane protein</topology>
    </subcellularLocation>
</comment>
<protein>
    <submittedName>
        <fullName evidence="9">Sterol desaturase family protein</fullName>
    </submittedName>
</protein>
<dbReference type="PANTHER" id="PTHR21624">
    <property type="entry name" value="STEROL DESATURASE-RELATED PROTEIN"/>
    <property type="match status" value="1"/>
</dbReference>
<feature type="transmembrane region" description="Helical" evidence="7">
    <location>
        <begin position="148"/>
        <end position="172"/>
    </location>
</feature>
<keyword evidence="10" id="KW-1185">Reference proteome</keyword>
<sequence length="297" mass="33328">MVWSELVTNHEATIRLSFFIGILCVMGLWELLAPARKPVIAKATRWFNNLGLVVLDTILLRFLFPAAAVGLAVIAQEQNAGLLNNVELPLIATTLIAIVLLDLVIYLQHVMFHALPILWRLHQVHHADLDYDVTTGTRFHPIEIVISMFVKAGAIFLIGPPVVAVILFEIVLNACAMFNHGNVRLPLWLDKIIRVILVTPDMHRVHHSTIINEANSNFGFSLSIWDKLFGTYRAQPKLGHDDMEIGVSYAKDPKQVTWISGLLTMPFRSNKGNYDLSHRKVEKSVSNKTNTESRATS</sequence>
<evidence type="ECO:0000256" key="5">
    <source>
        <dbReference type="ARBA" id="ARBA00023098"/>
    </source>
</evidence>
<evidence type="ECO:0000313" key="10">
    <source>
        <dbReference type="Proteomes" id="UP001465153"/>
    </source>
</evidence>
<evidence type="ECO:0000256" key="6">
    <source>
        <dbReference type="ARBA" id="ARBA00023136"/>
    </source>
</evidence>
<dbReference type="InterPro" id="IPR006694">
    <property type="entry name" value="Fatty_acid_hydroxylase"/>
</dbReference>
<evidence type="ECO:0000256" key="7">
    <source>
        <dbReference type="SAM" id="Phobius"/>
    </source>
</evidence>
<dbReference type="EMBL" id="BAABWN010000019">
    <property type="protein sequence ID" value="GAA6170130.1"/>
    <property type="molecule type" value="Genomic_DNA"/>
</dbReference>